<dbReference type="RefSeq" id="WP_222874198.1">
    <property type="nucleotide sequence ID" value="NZ_CP039704.1"/>
</dbReference>
<gene>
    <name evidence="3" type="ORF">E6W36_06805</name>
</gene>
<keyword evidence="4" id="KW-1185">Reference proteome</keyword>
<evidence type="ECO:0000313" key="3">
    <source>
        <dbReference type="EMBL" id="QCI79363.1"/>
    </source>
</evidence>
<feature type="domain" description="Thiamine phosphate synthase/TenI" evidence="2">
    <location>
        <begin position="47"/>
        <end position="137"/>
    </location>
</feature>
<dbReference type="SUPFAM" id="SSF51391">
    <property type="entry name" value="Thiamin phosphate synthase"/>
    <property type="match status" value="1"/>
</dbReference>
<dbReference type="Gene3D" id="3.20.20.70">
    <property type="entry name" value="Aldolase class I"/>
    <property type="match status" value="1"/>
</dbReference>
<accession>A0A4D7C963</accession>
<evidence type="ECO:0000259" key="2">
    <source>
        <dbReference type="Pfam" id="PF02581"/>
    </source>
</evidence>
<dbReference type="InterPro" id="IPR022998">
    <property type="entry name" value="ThiamineP_synth_TenI"/>
</dbReference>
<feature type="region of interest" description="Disordered" evidence="1">
    <location>
        <begin position="16"/>
        <end position="56"/>
    </location>
</feature>
<dbReference type="KEGG" id="hgn:E6W36_06805"/>
<dbReference type="Pfam" id="PF02581">
    <property type="entry name" value="TMP-TENI"/>
    <property type="match status" value="1"/>
</dbReference>
<proteinExistence type="predicted"/>
<dbReference type="EMBL" id="CP039704">
    <property type="protein sequence ID" value="QCI79363.1"/>
    <property type="molecule type" value="Genomic_DNA"/>
</dbReference>
<sequence length="148" mass="15430">MALSCGPAVPSGCGFAGAASAPARKTRSLSQRAIRRARPGTASGQPRSRTAPPGLVTASAHSIPELRRAERAGATLVFVSPVFATRSHPGARAMGPIRLAGLVRATWLPVVALGGMTEARWRRVRPTGAYGWAAIDGLLDQKLMAVPR</sequence>
<reference evidence="4" key="1">
    <citation type="submission" date="2019-04" db="EMBL/GenBank/DDBJ databases">
        <title>Complete genome sequence of Sphingomonas sp. W1-2-3.</title>
        <authorList>
            <person name="Im W.T."/>
        </authorList>
    </citation>
    <scope>NUCLEOTIDE SEQUENCE [LARGE SCALE GENOMIC DNA]</scope>
    <source>
        <strain evidence="4">W1-2-3</strain>
    </source>
</reference>
<evidence type="ECO:0000313" key="4">
    <source>
        <dbReference type="Proteomes" id="UP000298714"/>
    </source>
</evidence>
<protein>
    <submittedName>
        <fullName evidence="3">Thiamine phosphate synthase</fullName>
    </submittedName>
</protein>
<evidence type="ECO:0000256" key="1">
    <source>
        <dbReference type="SAM" id="MobiDB-lite"/>
    </source>
</evidence>
<dbReference type="CDD" id="cd00564">
    <property type="entry name" value="TMP_TenI"/>
    <property type="match status" value="1"/>
</dbReference>
<dbReference type="GO" id="GO:0009228">
    <property type="term" value="P:thiamine biosynthetic process"/>
    <property type="evidence" value="ECO:0007669"/>
    <property type="project" value="UniProtKB-KW"/>
</dbReference>
<dbReference type="InterPro" id="IPR036206">
    <property type="entry name" value="ThiamineP_synth_sf"/>
</dbReference>
<dbReference type="InterPro" id="IPR013785">
    <property type="entry name" value="Aldolase_TIM"/>
</dbReference>
<dbReference type="Proteomes" id="UP000298714">
    <property type="component" value="Chromosome"/>
</dbReference>
<dbReference type="AlphaFoldDB" id="A0A4D7C963"/>
<name>A0A4D7C963_9SPHN</name>
<organism evidence="3 4">
    <name type="scientific">Hankyongella ginsenosidimutans</name>
    <dbReference type="NCBI Taxonomy" id="1763828"/>
    <lineage>
        <taxon>Bacteria</taxon>
        <taxon>Pseudomonadati</taxon>
        <taxon>Pseudomonadota</taxon>
        <taxon>Alphaproteobacteria</taxon>
        <taxon>Sphingomonadales</taxon>
        <taxon>Sphingomonadaceae</taxon>
        <taxon>Hankyongella</taxon>
    </lineage>
</organism>